<keyword evidence="4" id="KW-0997">Cell inner membrane</keyword>
<protein>
    <recommendedName>
        <fullName evidence="9">Type II secretion system protein GspF domain-containing protein</fullName>
    </recommendedName>
</protein>
<evidence type="ECO:0000256" key="4">
    <source>
        <dbReference type="ARBA" id="ARBA00022519"/>
    </source>
</evidence>
<dbReference type="InterPro" id="IPR003004">
    <property type="entry name" value="GspF/PilC"/>
</dbReference>
<reference evidence="10" key="1">
    <citation type="journal article" date="2011" name="Environ. Microbiol.">
        <title>Genomic insights into the metabolic potential of the polycyclic aromatic hydrocarbon degrading sulfate-reducing Deltaproteobacterium N47.</title>
        <authorList>
            <person name="Bergmann F."/>
            <person name="Selesi D."/>
            <person name="Weinmaier T."/>
            <person name="Tischler P."/>
            <person name="Rattei T."/>
            <person name="Meckenstock R.U."/>
        </authorList>
    </citation>
    <scope>NUCLEOTIDE SEQUENCE</scope>
</reference>
<dbReference type="InterPro" id="IPR042094">
    <property type="entry name" value="T2SS_GspF_sf"/>
</dbReference>
<dbReference type="PANTHER" id="PTHR30012">
    <property type="entry name" value="GENERAL SECRETION PATHWAY PROTEIN"/>
    <property type="match status" value="1"/>
</dbReference>
<dbReference type="GO" id="GO:0005886">
    <property type="term" value="C:plasma membrane"/>
    <property type="evidence" value="ECO:0007669"/>
    <property type="project" value="UniProtKB-SubCell"/>
</dbReference>
<organism evidence="10">
    <name type="scientific">uncultured Desulfobacterium sp</name>
    <dbReference type="NCBI Taxonomy" id="201089"/>
    <lineage>
        <taxon>Bacteria</taxon>
        <taxon>Pseudomonadati</taxon>
        <taxon>Thermodesulfobacteriota</taxon>
        <taxon>Desulfobacteria</taxon>
        <taxon>Desulfobacterales</taxon>
        <taxon>Desulfobacteriaceae</taxon>
        <taxon>Desulfobacterium</taxon>
        <taxon>environmental samples</taxon>
    </lineage>
</organism>
<dbReference type="PRINTS" id="PR00812">
    <property type="entry name" value="BCTERIALGSPF"/>
</dbReference>
<dbReference type="EMBL" id="FR695868">
    <property type="protein sequence ID" value="CBX28380.1"/>
    <property type="molecule type" value="Genomic_DNA"/>
</dbReference>
<feature type="transmembrane region" description="Helical" evidence="8">
    <location>
        <begin position="176"/>
        <end position="198"/>
    </location>
</feature>
<feature type="transmembrane region" description="Helical" evidence="8">
    <location>
        <begin position="260"/>
        <end position="286"/>
    </location>
</feature>
<dbReference type="Pfam" id="PF00482">
    <property type="entry name" value="T2SSF"/>
    <property type="match status" value="2"/>
</dbReference>
<evidence type="ECO:0000256" key="3">
    <source>
        <dbReference type="ARBA" id="ARBA00022475"/>
    </source>
</evidence>
<gene>
    <name evidence="10" type="ORF">N47_G37040</name>
</gene>
<name>E1YCT6_9BACT</name>
<dbReference type="AlphaFoldDB" id="E1YCT6"/>
<feature type="transmembrane region" description="Helical" evidence="8">
    <location>
        <begin position="229"/>
        <end position="248"/>
    </location>
</feature>
<dbReference type="PANTHER" id="PTHR30012:SF4">
    <property type="entry name" value="MSHA BIOGENESIS PROTEIN MSHG"/>
    <property type="match status" value="1"/>
</dbReference>
<evidence type="ECO:0000313" key="10">
    <source>
        <dbReference type="EMBL" id="CBX28380.1"/>
    </source>
</evidence>
<keyword evidence="6 8" id="KW-1133">Transmembrane helix</keyword>
<keyword evidence="3" id="KW-1003">Cell membrane</keyword>
<proteinExistence type="inferred from homology"/>
<evidence type="ECO:0000256" key="8">
    <source>
        <dbReference type="SAM" id="Phobius"/>
    </source>
</evidence>
<sequence>MTGKIIMPNYSYQAIDARGAVVRGDIEANSSDEAAGMIADRGYVPYELKEKKAKTSESGLAFKINRSVKLTDLIIFTKQFRSLFKAGVPLVKTFQVLEAQTESQVLKDAIISISNNIREGTSLSVAMGNHHKIFSPLYCSMVRAGEISGTLPETLERLIYMIEHEGKIKADIKSALQYPMIVTIALTSAFFLLLTVVVPKFAATFSRAGIDLPVPTKIAIMLHHFISNYWFLIFGFGFAIIFALRIWLKTENGKYIKDSIILRIPVIGPLFIKAAMSRFASIFGILQASGVPVMSAMKILSGVIGNSAISREFDRVREHMREGQGIAVTLESAKYFTPMVINMVAIGEETGNIEEMLHEVSIHYDEEVSYAVNGLSEIIGPVLVVGLAAVVGFFALAIFLPMWDMTKMVNN</sequence>
<keyword evidence="7 8" id="KW-0472">Membrane</keyword>
<comment type="similarity">
    <text evidence="2">Belongs to the GSP F family.</text>
</comment>
<comment type="subcellular location">
    <subcellularLocation>
        <location evidence="1">Cell inner membrane</location>
        <topology evidence="1">Multi-pass membrane protein</topology>
    </subcellularLocation>
</comment>
<evidence type="ECO:0000259" key="9">
    <source>
        <dbReference type="Pfam" id="PF00482"/>
    </source>
</evidence>
<evidence type="ECO:0000256" key="5">
    <source>
        <dbReference type="ARBA" id="ARBA00022692"/>
    </source>
</evidence>
<accession>E1YCT6</accession>
<dbReference type="InterPro" id="IPR018076">
    <property type="entry name" value="T2SS_GspF_dom"/>
</dbReference>
<dbReference type="Gene3D" id="1.20.81.30">
    <property type="entry name" value="Type II secretion system (T2SS), domain F"/>
    <property type="match status" value="2"/>
</dbReference>
<feature type="transmembrane region" description="Helical" evidence="8">
    <location>
        <begin position="378"/>
        <end position="400"/>
    </location>
</feature>
<evidence type="ECO:0000256" key="1">
    <source>
        <dbReference type="ARBA" id="ARBA00004429"/>
    </source>
</evidence>
<evidence type="ECO:0000256" key="7">
    <source>
        <dbReference type="ARBA" id="ARBA00023136"/>
    </source>
</evidence>
<evidence type="ECO:0000256" key="2">
    <source>
        <dbReference type="ARBA" id="ARBA00005745"/>
    </source>
</evidence>
<dbReference type="FunFam" id="1.20.81.30:FF:000001">
    <property type="entry name" value="Type II secretion system protein F"/>
    <property type="match status" value="1"/>
</dbReference>
<dbReference type="GO" id="GO:0015628">
    <property type="term" value="P:protein secretion by the type II secretion system"/>
    <property type="evidence" value="ECO:0007669"/>
    <property type="project" value="TreeGrafter"/>
</dbReference>
<keyword evidence="5 8" id="KW-0812">Transmembrane</keyword>
<feature type="domain" description="Type II secretion system protein GspF" evidence="9">
    <location>
        <begin position="279"/>
        <end position="401"/>
    </location>
</feature>
<feature type="domain" description="Type II secretion system protein GspF" evidence="9">
    <location>
        <begin position="76"/>
        <end position="199"/>
    </location>
</feature>
<evidence type="ECO:0000256" key="6">
    <source>
        <dbReference type="ARBA" id="ARBA00022989"/>
    </source>
</evidence>